<protein>
    <submittedName>
        <fullName evidence="2">ETAA1 activator of ATR kinase</fullName>
    </submittedName>
</protein>
<dbReference type="KEGG" id="pmua:114593003"/>
<feature type="region of interest" description="Disordered" evidence="1">
    <location>
        <begin position="1"/>
        <end position="80"/>
    </location>
</feature>
<dbReference type="AlphaFoldDB" id="A0A670KDY4"/>
<dbReference type="PANTHER" id="PTHR16434">
    <property type="entry name" value="EWING'S TUMOR-ASSOCIATED ANTIGEN 1 ETAA1"/>
    <property type="match status" value="1"/>
</dbReference>
<dbReference type="OMA" id="FACEAIT"/>
<accession>A0A670KDY4</accession>
<reference evidence="2 3" key="1">
    <citation type="journal article" date="2019" name="Proc. Natl. Acad. Sci. U.S.A.">
        <title>Regulatory changes in pterin and carotenoid genes underlie balanced color polymorphisms in the wall lizard.</title>
        <authorList>
            <person name="Andrade P."/>
            <person name="Pinho C."/>
            <person name="Perez I de Lanuza G."/>
            <person name="Afonso S."/>
            <person name="Brejcha J."/>
            <person name="Rubin C.J."/>
            <person name="Wallerman O."/>
            <person name="Pereira P."/>
            <person name="Sabatino S.J."/>
            <person name="Bellati A."/>
            <person name="Pellitteri-Rosa D."/>
            <person name="Bosakova Z."/>
            <person name="Bunikis I."/>
            <person name="Carretero M.A."/>
            <person name="Feiner N."/>
            <person name="Marsik P."/>
            <person name="Pauperio F."/>
            <person name="Salvi D."/>
            <person name="Soler L."/>
            <person name="While G.M."/>
            <person name="Uller T."/>
            <person name="Font E."/>
            <person name="Andersson L."/>
            <person name="Carneiro M."/>
        </authorList>
    </citation>
    <scope>NUCLEOTIDE SEQUENCE</scope>
</reference>
<feature type="compositionally biased region" description="Basic and acidic residues" evidence="1">
    <location>
        <begin position="41"/>
        <end position="50"/>
    </location>
</feature>
<feature type="region of interest" description="Disordered" evidence="1">
    <location>
        <begin position="331"/>
        <end position="351"/>
    </location>
</feature>
<evidence type="ECO:0000256" key="1">
    <source>
        <dbReference type="SAM" id="MobiDB-lite"/>
    </source>
</evidence>
<dbReference type="GO" id="GO:0031297">
    <property type="term" value="P:replication fork processing"/>
    <property type="evidence" value="ECO:0007669"/>
    <property type="project" value="TreeGrafter"/>
</dbReference>
<dbReference type="PANTHER" id="PTHR16434:SF2">
    <property type="entry name" value="EWING'S TUMOR-ASSOCIATED ANTIGEN 1"/>
    <property type="match status" value="1"/>
</dbReference>
<dbReference type="GO" id="GO:0043539">
    <property type="term" value="F:protein serine/threonine kinase activator activity"/>
    <property type="evidence" value="ECO:0007669"/>
    <property type="project" value="TreeGrafter"/>
</dbReference>
<name>A0A670KDY4_PODMU</name>
<keyword evidence="3" id="KW-1185">Reference proteome</keyword>
<dbReference type="GO" id="GO:2000001">
    <property type="term" value="P:regulation of DNA damage checkpoint"/>
    <property type="evidence" value="ECO:0007669"/>
    <property type="project" value="TreeGrafter"/>
</dbReference>
<feature type="compositionally biased region" description="Basic residues" evidence="1">
    <location>
        <begin position="21"/>
        <end position="32"/>
    </location>
</feature>
<reference evidence="2" key="2">
    <citation type="submission" date="2025-08" db="UniProtKB">
        <authorList>
            <consortium name="Ensembl"/>
        </authorList>
    </citation>
    <scope>IDENTIFICATION</scope>
</reference>
<gene>
    <name evidence="2" type="primary">ETAA1</name>
</gene>
<proteinExistence type="predicted"/>
<dbReference type="InterPro" id="IPR029406">
    <property type="entry name" value="ETAA1"/>
</dbReference>
<dbReference type="CTD" id="54465"/>
<dbReference type="GeneID" id="114593003"/>
<dbReference type="OrthoDB" id="9378993at2759"/>
<dbReference type="Ensembl" id="ENSPMRT00000037183.1">
    <property type="protein sequence ID" value="ENSPMRP00000035066.1"/>
    <property type="gene ID" value="ENSPMRG00000022693.1"/>
</dbReference>
<evidence type="ECO:0000313" key="3">
    <source>
        <dbReference type="Proteomes" id="UP000472272"/>
    </source>
</evidence>
<dbReference type="GO" id="GO:0043596">
    <property type="term" value="C:nuclear replication fork"/>
    <property type="evidence" value="ECO:0007669"/>
    <property type="project" value="TreeGrafter"/>
</dbReference>
<evidence type="ECO:0000313" key="2">
    <source>
        <dbReference type="Ensembl" id="ENSPMRP00000035066.1"/>
    </source>
</evidence>
<dbReference type="RefSeq" id="XP_028577297.1">
    <property type="nucleotide sequence ID" value="XM_028721464.1"/>
</dbReference>
<reference evidence="2" key="3">
    <citation type="submission" date="2025-09" db="UniProtKB">
        <authorList>
            <consortium name="Ensembl"/>
        </authorList>
    </citation>
    <scope>IDENTIFICATION</scope>
</reference>
<dbReference type="Proteomes" id="UP000472272">
    <property type="component" value="Chromosome 2"/>
</dbReference>
<organism evidence="2 3">
    <name type="scientific">Podarcis muralis</name>
    <name type="common">Wall lizard</name>
    <name type="synonym">Lacerta muralis</name>
    <dbReference type="NCBI Taxonomy" id="64176"/>
    <lineage>
        <taxon>Eukaryota</taxon>
        <taxon>Metazoa</taxon>
        <taxon>Chordata</taxon>
        <taxon>Craniata</taxon>
        <taxon>Vertebrata</taxon>
        <taxon>Euteleostomi</taxon>
        <taxon>Lepidosauria</taxon>
        <taxon>Squamata</taxon>
        <taxon>Bifurcata</taxon>
        <taxon>Unidentata</taxon>
        <taxon>Episquamata</taxon>
        <taxon>Laterata</taxon>
        <taxon>Lacertibaenia</taxon>
        <taxon>Lacertidae</taxon>
        <taxon>Podarcis</taxon>
    </lineage>
</organism>
<dbReference type="GO" id="GO:0006974">
    <property type="term" value="P:DNA damage response"/>
    <property type="evidence" value="ECO:0007669"/>
    <property type="project" value="TreeGrafter"/>
</dbReference>
<dbReference type="GeneTree" id="ENSGT00390000009597"/>
<sequence>MAAKRRKAAARAEGEDFRLRSPVKRSSSRRRRPAEGAQDGESPRGQRGSEETSSYKTPKRKLPASSRFPIFSSPSNETDVQQEIFWDPQSPSAYKLGNGQKKQLASGHTVEISEIVNRIAPHDEKPACSEGSLLGFWIGDDAIPCTPGMPKVRCRTKVNGARGLQLRNREEELMKLAKQFDKSMTDAIQDQNAPCQNSHILSEAMISVEHQDEAQKENQHHFLGEDPQTNDVLPFGEVKKSAGTVEHCENSSQKSIDLDVEGALNALFDGPTQQCSGQLSEGLSDCSLNDSLLEDGCPPDEFAAATESVIEDAHQRQDSSPATRSMEHLPAEKAKMASEQTVPSAVSSEKESVVSNKLDGIVGDDFDDWGADLLPDDSFLMQITQNPEVINVPQNTLAHTSNETSETKEGTIDSEKPYGAHCAALNSSNSVPASHTVEKQSFKIGKAKGVLHDDCNLKPNKLNSVSKSQNKISALVKPEKESIWEGFTQLKSAAGTSSSEKKSAFSVHSDAPVLRTEKYRSGMHSICHQSSTVSANTRPHDLKKVAKQASTGHLKQMEVTKKNVFSFDDWNEPRFSDQVLELFCDSDSLWGTSCDDADDDDLLYQVCGDVEKTSLSQVAVKENEKAKLLIGNASKLEVGSCLSGPTQELSNVPQPQKSRMGRKTFSFHAPVTATTLRMNESCSNTSDKHRWGHCNMDSINSVPGKLNRSSSVPADCFTSVTDSTTLSNMCLSVNNVRWQKDLCHVSKVQNSGSINQVPAEKSKCAFRKSYSSQDLGMDHKNVNAGNLSRTNVALGESKNPPNVVLQTAKQLNTKPVFKRHLSECFSQSETEQKSRKCSQEEIARKKQEALERRKWKMQALLKNTAPT</sequence>
<dbReference type="Pfam" id="PF15350">
    <property type="entry name" value="ETAA1"/>
    <property type="match status" value="1"/>
</dbReference>
<feature type="compositionally biased region" description="Basic and acidic residues" evidence="1">
    <location>
        <begin position="10"/>
        <end position="19"/>
    </location>
</feature>